<accession>A0A1T4YM25</accession>
<dbReference type="Pfam" id="PF06908">
    <property type="entry name" value="YpsA"/>
    <property type="match status" value="1"/>
</dbReference>
<dbReference type="SUPFAM" id="SSF102405">
    <property type="entry name" value="MCP/YpsA-like"/>
    <property type="match status" value="1"/>
</dbReference>
<dbReference type="Gene3D" id="3.40.50.450">
    <property type="match status" value="1"/>
</dbReference>
<dbReference type="PIRSF" id="PIRSF021290">
    <property type="entry name" value="DUF1273"/>
    <property type="match status" value="1"/>
</dbReference>
<comment type="similarity">
    <text evidence="1">Belongs to the UPF0398 family.</text>
</comment>
<dbReference type="InterPro" id="IPR010697">
    <property type="entry name" value="YspA"/>
</dbReference>
<sequence>MTKRIIVSGYKAHELGIFNEQHPGIAIIKKALTDQLLTLLDQGLEWVIVSGQLGVETWAIECVWELQEEYPQLQYAVITPFLDQQTNWNETKKEQYEQIIALADYTVSLTNKPYEAPWQFIEKNKFLLRNSDALLLVYDEENEGSPKFIKQMAEQLTETTDYELLTISADDLQLIAEDLQRDKWE</sequence>
<dbReference type="Proteomes" id="UP000190042">
    <property type="component" value="Unassembled WGS sequence"/>
</dbReference>
<protein>
    <recommendedName>
        <fullName evidence="1">UPF0398 protein SAMN04244570_2920</fullName>
    </recommendedName>
</protein>
<evidence type="ECO:0000313" key="2">
    <source>
        <dbReference type="EMBL" id="SKB02335.1"/>
    </source>
</evidence>
<dbReference type="AlphaFoldDB" id="A0A1T4YM25"/>
<keyword evidence="3" id="KW-1185">Reference proteome</keyword>
<name>A0A1T4YM25_9BACL</name>
<organism evidence="2 3">
    <name type="scientific">Sporosarcina newyorkensis</name>
    <dbReference type="NCBI Taxonomy" id="759851"/>
    <lineage>
        <taxon>Bacteria</taxon>
        <taxon>Bacillati</taxon>
        <taxon>Bacillota</taxon>
        <taxon>Bacilli</taxon>
        <taxon>Bacillales</taxon>
        <taxon>Caryophanaceae</taxon>
        <taxon>Sporosarcina</taxon>
    </lineage>
</organism>
<gene>
    <name evidence="2" type="ORF">SAMN04244570_2920</name>
</gene>
<dbReference type="EMBL" id="FUYJ01000006">
    <property type="protein sequence ID" value="SKB02335.1"/>
    <property type="molecule type" value="Genomic_DNA"/>
</dbReference>
<dbReference type="PANTHER" id="PTHR38440:SF1">
    <property type="entry name" value="UPF0398 PROTEIN SPR0331"/>
    <property type="match status" value="1"/>
</dbReference>
<dbReference type="NCBIfam" id="NF010181">
    <property type="entry name" value="PRK13660.1"/>
    <property type="match status" value="1"/>
</dbReference>
<dbReference type="HAMAP" id="MF_01575">
    <property type="entry name" value="UPF0398"/>
    <property type="match status" value="1"/>
</dbReference>
<evidence type="ECO:0000256" key="1">
    <source>
        <dbReference type="HAMAP-Rule" id="MF_01575"/>
    </source>
</evidence>
<dbReference type="RefSeq" id="WP_078818141.1">
    <property type="nucleotide sequence ID" value="NZ_FUYJ01000006.1"/>
</dbReference>
<dbReference type="PANTHER" id="PTHR38440">
    <property type="entry name" value="UPF0398 PROTEIN YPSA"/>
    <property type="match status" value="1"/>
</dbReference>
<evidence type="ECO:0000313" key="3">
    <source>
        <dbReference type="Proteomes" id="UP000190042"/>
    </source>
</evidence>
<proteinExistence type="inferred from homology"/>
<reference evidence="3" key="1">
    <citation type="submission" date="2017-02" db="EMBL/GenBank/DDBJ databases">
        <authorList>
            <person name="Varghese N."/>
            <person name="Submissions S."/>
        </authorList>
    </citation>
    <scope>NUCLEOTIDE SEQUENCE [LARGE SCALE GENOMIC DNA]</scope>
    <source>
        <strain evidence="3">DSM 23966</strain>
    </source>
</reference>